<gene>
    <name evidence="2" type="ORF">HCU73_11290</name>
</gene>
<dbReference type="Proteomes" id="UP000526408">
    <property type="component" value="Unassembled WGS sequence"/>
</dbReference>
<keyword evidence="3" id="KW-1185">Reference proteome</keyword>
<evidence type="ECO:0000256" key="1">
    <source>
        <dbReference type="SAM" id="MobiDB-lite"/>
    </source>
</evidence>
<dbReference type="EMBL" id="JAAZQQ010000003">
    <property type="protein sequence ID" value="NKX45178.1"/>
    <property type="molecule type" value="Genomic_DNA"/>
</dbReference>
<dbReference type="AlphaFoldDB" id="A0A7X6JZV0"/>
<organism evidence="2 3">
    <name type="scientific">Roseicyclus persicicus</name>
    <dbReference type="NCBI Taxonomy" id="2650661"/>
    <lineage>
        <taxon>Bacteria</taxon>
        <taxon>Pseudomonadati</taxon>
        <taxon>Pseudomonadota</taxon>
        <taxon>Alphaproteobacteria</taxon>
        <taxon>Rhodobacterales</taxon>
        <taxon>Roseobacteraceae</taxon>
        <taxon>Roseicyclus</taxon>
    </lineage>
</organism>
<accession>A0A7X6JZV0</accession>
<sequence>MIHRKALSVMLRRHTRPAPGPASMDVSGPAGRGEIGEATRTIRRITRLWPGDLPNRAAFAGDKNGIEKTEQVAETWIV</sequence>
<protein>
    <submittedName>
        <fullName evidence="2">Uncharacterized protein</fullName>
    </submittedName>
</protein>
<feature type="region of interest" description="Disordered" evidence="1">
    <location>
        <begin position="11"/>
        <end position="35"/>
    </location>
</feature>
<comment type="caution">
    <text evidence="2">The sequence shown here is derived from an EMBL/GenBank/DDBJ whole genome shotgun (WGS) entry which is preliminary data.</text>
</comment>
<evidence type="ECO:0000313" key="2">
    <source>
        <dbReference type="EMBL" id="NKX45178.1"/>
    </source>
</evidence>
<evidence type="ECO:0000313" key="3">
    <source>
        <dbReference type="Proteomes" id="UP000526408"/>
    </source>
</evidence>
<reference evidence="2 3" key="1">
    <citation type="submission" date="2020-04" db="EMBL/GenBank/DDBJ databases">
        <authorList>
            <person name="Yoon J."/>
        </authorList>
    </citation>
    <scope>NUCLEOTIDE SEQUENCE [LARGE SCALE GENOMIC DNA]</scope>
    <source>
        <strain evidence="2 3">KMU-115</strain>
    </source>
</reference>
<proteinExistence type="predicted"/>
<name>A0A7X6JZV0_9RHOB</name>